<name>A0A7S0SY82_9STRA</name>
<evidence type="ECO:0000256" key="4">
    <source>
        <dbReference type="ARBA" id="ARBA00022598"/>
    </source>
</evidence>
<dbReference type="PANTHER" id="PTHR10745">
    <property type="entry name" value="GLYCYL-TRNA SYNTHETASE/DNA POLYMERASE SUBUNIT GAMMA-2"/>
    <property type="match status" value="1"/>
</dbReference>
<dbReference type="AlphaFoldDB" id="A0A7S0SY82"/>
<keyword evidence="7" id="KW-0648">Protein biosynthesis</keyword>
<dbReference type="InterPro" id="IPR036621">
    <property type="entry name" value="Anticodon-bd_dom_sf"/>
</dbReference>
<dbReference type="InterPro" id="IPR045864">
    <property type="entry name" value="aa-tRNA-synth_II/BPL/LPL"/>
</dbReference>
<dbReference type="GO" id="GO:0006264">
    <property type="term" value="P:mitochondrial DNA replication"/>
    <property type="evidence" value="ECO:0007669"/>
    <property type="project" value="TreeGrafter"/>
</dbReference>
<accession>A0A7S0SY82</accession>
<keyword evidence="4" id="KW-0436">Ligase</keyword>
<organism evidence="10">
    <name type="scientific">Chromulina nebulosa</name>
    <dbReference type="NCBI Taxonomy" id="96789"/>
    <lineage>
        <taxon>Eukaryota</taxon>
        <taxon>Sar</taxon>
        <taxon>Stramenopiles</taxon>
        <taxon>Ochrophyta</taxon>
        <taxon>Chrysophyceae</taxon>
        <taxon>Chromulinales</taxon>
        <taxon>Chromulinaceae</taxon>
        <taxon>Chromulina</taxon>
    </lineage>
</organism>
<keyword evidence="5" id="KW-0547">Nucleotide-binding</keyword>
<dbReference type="CDD" id="cd00774">
    <property type="entry name" value="GlyRS-like_core"/>
    <property type="match status" value="1"/>
</dbReference>
<dbReference type="SUPFAM" id="SSF52954">
    <property type="entry name" value="Class II aaRS ABD-related"/>
    <property type="match status" value="1"/>
</dbReference>
<evidence type="ECO:0000259" key="9">
    <source>
        <dbReference type="PROSITE" id="PS50862"/>
    </source>
</evidence>
<dbReference type="HAMAP" id="MF_00253_B">
    <property type="entry name" value="Gly_tRNA_synth_B"/>
    <property type="match status" value="1"/>
</dbReference>
<evidence type="ECO:0000256" key="8">
    <source>
        <dbReference type="ARBA" id="ARBA00023146"/>
    </source>
</evidence>
<dbReference type="Gene3D" id="3.40.50.800">
    <property type="entry name" value="Anticodon-binding domain"/>
    <property type="match status" value="1"/>
</dbReference>
<dbReference type="EC" id="6.1.1.14" evidence="2"/>
<keyword evidence="3" id="KW-0963">Cytoplasm</keyword>
<dbReference type="PROSITE" id="PS50862">
    <property type="entry name" value="AA_TRNA_LIGASE_II"/>
    <property type="match status" value="1"/>
</dbReference>
<dbReference type="Pfam" id="PF03129">
    <property type="entry name" value="HGTP_anticodon"/>
    <property type="match status" value="1"/>
</dbReference>
<dbReference type="NCBIfam" id="TIGR00389">
    <property type="entry name" value="glyS_dimeric"/>
    <property type="match status" value="1"/>
</dbReference>
<dbReference type="InterPro" id="IPR004154">
    <property type="entry name" value="Anticodon-bd"/>
</dbReference>
<keyword evidence="8" id="KW-0030">Aminoacyl-tRNA synthetase</keyword>
<protein>
    <recommendedName>
        <fullName evidence="2">glycine--tRNA ligase</fullName>
        <ecNumber evidence="2">6.1.1.14</ecNumber>
    </recommendedName>
</protein>
<evidence type="ECO:0000256" key="2">
    <source>
        <dbReference type="ARBA" id="ARBA00012829"/>
    </source>
</evidence>
<dbReference type="InterPro" id="IPR022961">
    <property type="entry name" value="Gly_tRNA_ligase_bac"/>
</dbReference>
<evidence type="ECO:0000256" key="7">
    <source>
        <dbReference type="ARBA" id="ARBA00022917"/>
    </source>
</evidence>
<dbReference type="GO" id="GO:0005739">
    <property type="term" value="C:mitochondrion"/>
    <property type="evidence" value="ECO:0007669"/>
    <property type="project" value="TreeGrafter"/>
</dbReference>
<dbReference type="GO" id="GO:0006426">
    <property type="term" value="P:glycyl-tRNA aminoacylation"/>
    <property type="evidence" value="ECO:0007669"/>
    <property type="project" value="InterPro"/>
</dbReference>
<dbReference type="CDD" id="cd00858">
    <property type="entry name" value="GlyRS_anticodon"/>
    <property type="match status" value="1"/>
</dbReference>
<proteinExistence type="inferred from homology"/>
<dbReference type="Gene3D" id="3.30.930.10">
    <property type="entry name" value="Bira Bifunctional Protein, Domain 2"/>
    <property type="match status" value="1"/>
</dbReference>
<dbReference type="InterPro" id="IPR002315">
    <property type="entry name" value="tRNA-synt_gly"/>
</dbReference>
<dbReference type="Pfam" id="PF00587">
    <property type="entry name" value="tRNA-synt_2b"/>
    <property type="match status" value="1"/>
</dbReference>
<dbReference type="InterPro" id="IPR033731">
    <property type="entry name" value="GlyRS-like_core"/>
</dbReference>
<dbReference type="GO" id="GO:0044281">
    <property type="term" value="P:small molecule metabolic process"/>
    <property type="evidence" value="ECO:0007669"/>
    <property type="project" value="UniProtKB-ARBA"/>
</dbReference>
<dbReference type="GO" id="GO:0005524">
    <property type="term" value="F:ATP binding"/>
    <property type="evidence" value="ECO:0007669"/>
    <property type="project" value="UniProtKB-KW"/>
</dbReference>
<reference evidence="10" key="1">
    <citation type="submission" date="2021-01" db="EMBL/GenBank/DDBJ databases">
        <authorList>
            <person name="Corre E."/>
            <person name="Pelletier E."/>
            <person name="Niang G."/>
            <person name="Scheremetjew M."/>
            <person name="Finn R."/>
            <person name="Kale V."/>
            <person name="Holt S."/>
            <person name="Cochrane G."/>
            <person name="Meng A."/>
            <person name="Brown T."/>
            <person name="Cohen L."/>
        </authorList>
    </citation>
    <scope>NUCLEOTIDE SEQUENCE</scope>
    <source>
        <strain evidence="10">UTEXLB2642</strain>
    </source>
</reference>
<dbReference type="PRINTS" id="PR01043">
    <property type="entry name" value="TRNASYNTHGLY"/>
</dbReference>
<dbReference type="FunFam" id="3.40.50.800:FF:000002">
    <property type="entry name" value="Glycine--tRNA ligase"/>
    <property type="match status" value="1"/>
</dbReference>
<evidence type="ECO:0000256" key="5">
    <source>
        <dbReference type="ARBA" id="ARBA00022741"/>
    </source>
</evidence>
<evidence type="ECO:0000256" key="6">
    <source>
        <dbReference type="ARBA" id="ARBA00022840"/>
    </source>
</evidence>
<sequence>MFILMISKNLIKIYILSITIMCLFQYLHSFNSRINHRSFSKKVISMKSTKSETINESGIVKMDEIVNLCKRRGFIFQSSEIYNAMAGFFDYGPLGVELKNNIKKLWWRDHVQRRDDIVGLDSSIISSSSIWKASGHVAGFSDPMVDCKVTRLRYRADQVFWGKLETDAGNEVCYVSVLESEVMLEEATKAALKIAKKAGISGPFKPIELKDLTEASTDIYDKIPSPATGEPGQLTPPRDFNLMFKTDVGALSDDSSIAYLRPETAQGIFTNFLNVQRTARKKVPFGIAQIGKAFRNEITPRNYIFRSREFEQMEIEYFIPPDDDIWEKYHNEWIDTAWNWLLSIGLKSEYMYKCVHAKDKLAHYARACTDITFNFPFGISELMGIAARGNYDLTQHSNASGKLLEYFDPVTNIKYIPHVIEPSIGVDRLFLALLVSSYNEEVIDNETRVVLKFQPSIAPIKAAVLPLVNNKPEISEKALELYNIIKKQYNCEYDTSGAIGRRYRRADEIGIPFCLTIDFDSLVDNTVTLRDRDTMKQIRIPINEVMSYITKQIET</sequence>
<feature type="domain" description="Aminoacyl-transfer RNA synthetases class-II family profile" evidence="9">
    <location>
        <begin position="63"/>
        <end position="466"/>
    </location>
</feature>
<dbReference type="EMBL" id="HBFD01003064">
    <property type="protein sequence ID" value="CAD8716726.1"/>
    <property type="molecule type" value="Transcribed_RNA"/>
</dbReference>
<dbReference type="InterPro" id="IPR002314">
    <property type="entry name" value="aa-tRNA-synt_IIb"/>
</dbReference>
<dbReference type="InterPro" id="IPR006195">
    <property type="entry name" value="aa-tRNA-synth_II"/>
</dbReference>
<dbReference type="InterPro" id="IPR027031">
    <property type="entry name" value="Gly-tRNA_synthase/POLG2"/>
</dbReference>
<evidence type="ECO:0000256" key="1">
    <source>
        <dbReference type="ARBA" id="ARBA00008226"/>
    </source>
</evidence>
<dbReference type="PANTHER" id="PTHR10745:SF8">
    <property type="entry name" value="DNA POLYMERASE SUBUNIT GAMMA-2, MITOCHONDRIAL"/>
    <property type="match status" value="1"/>
</dbReference>
<dbReference type="NCBIfam" id="NF003211">
    <property type="entry name" value="PRK04173.1"/>
    <property type="match status" value="1"/>
</dbReference>
<dbReference type="GO" id="GO:0004820">
    <property type="term" value="F:glycine-tRNA ligase activity"/>
    <property type="evidence" value="ECO:0007669"/>
    <property type="project" value="UniProtKB-EC"/>
</dbReference>
<comment type="similarity">
    <text evidence="1">Belongs to the class-II aminoacyl-tRNA synthetase family.</text>
</comment>
<evidence type="ECO:0000313" key="10">
    <source>
        <dbReference type="EMBL" id="CAD8716726.1"/>
    </source>
</evidence>
<dbReference type="SUPFAM" id="SSF55681">
    <property type="entry name" value="Class II aaRS and biotin synthetases"/>
    <property type="match status" value="1"/>
</dbReference>
<keyword evidence="6" id="KW-0067">ATP-binding</keyword>
<gene>
    <name evidence="10" type="ORF">CNEB1095_LOCUS1991</name>
</gene>
<evidence type="ECO:0000256" key="3">
    <source>
        <dbReference type="ARBA" id="ARBA00022490"/>
    </source>
</evidence>